<keyword evidence="1" id="KW-0472">Membrane</keyword>
<evidence type="ECO:0000313" key="2">
    <source>
        <dbReference type="EMBL" id="OGZ66409.1"/>
    </source>
</evidence>
<keyword evidence="1" id="KW-1133">Transmembrane helix</keyword>
<dbReference type="EMBL" id="MHOP01000005">
    <property type="protein sequence ID" value="OGZ66409.1"/>
    <property type="molecule type" value="Genomic_DNA"/>
</dbReference>
<name>A0A1G2HVH7_9BACT</name>
<gene>
    <name evidence="2" type="ORF">A2822_01485</name>
</gene>
<feature type="transmembrane region" description="Helical" evidence="1">
    <location>
        <begin position="20"/>
        <end position="39"/>
    </location>
</feature>
<proteinExistence type="predicted"/>
<evidence type="ECO:0000256" key="1">
    <source>
        <dbReference type="SAM" id="Phobius"/>
    </source>
</evidence>
<reference evidence="2 3" key="1">
    <citation type="journal article" date="2016" name="Nat. Commun.">
        <title>Thousands of microbial genomes shed light on interconnected biogeochemical processes in an aquifer system.</title>
        <authorList>
            <person name="Anantharaman K."/>
            <person name="Brown C.T."/>
            <person name="Hug L.A."/>
            <person name="Sharon I."/>
            <person name="Castelle C.J."/>
            <person name="Probst A.J."/>
            <person name="Thomas B.C."/>
            <person name="Singh A."/>
            <person name="Wilkins M.J."/>
            <person name="Karaoz U."/>
            <person name="Brodie E.L."/>
            <person name="Williams K.H."/>
            <person name="Hubbard S.S."/>
            <person name="Banfield J.F."/>
        </authorList>
    </citation>
    <scope>NUCLEOTIDE SEQUENCE [LARGE SCALE GENOMIC DNA]</scope>
</reference>
<accession>A0A1G2HVH7</accession>
<comment type="caution">
    <text evidence="2">The sequence shown here is derived from an EMBL/GenBank/DDBJ whole genome shotgun (WGS) entry which is preliminary data.</text>
</comment>
<evidence type="ECO:0000313" key="3">
    <source>
        <dbReference type="Proteomes" id="UP000178774"/>
    </source>
</evidence>
<keyword evidence="1" id="KW-0812">Transmembrane</keyword>
<dbReference type="AlphaFoldDB" id="A0A1G2HVH7"/>
<dbReference type="Proteomes" id="UP000178774">
    <property type="component" value="Unassembled WGS sequence"/>
</dbReference>
<sequence>MDSNTIYQQKDRSWMVNVAFYFTAAALALAMFSYTVFYLKTQLQAQKIVAIDKKIAVYGTQEQKQHEAQVFDYKKKIDDFALVVDSHAMSSNVFTFLEANTLPGLAFSSFSMSGLQHEIRLSGEADDMAVLGKQFGVFEENKEHIRHISVLNSKVTALGKIAFTFNIDLEPAIFKYGAQFSAAAPADSLP</sequence>
<protein>
    <recommendedName>
        <fullName evidence="4">PilN domain-containing protein</fullName>
    </recommendedName>
</protein>
<organism evidence="2 3">
    <name type="scientific">Candidatus Staskawiczbacteria bacterium RIFCSPHIGHO2_01_FULL_41_41</name>
    <dbReference type="NCBI Taxonomy" id="1802203"/>
    <lineage>
        <taxon>Bacteria</taxon>
        <taxon>Candidatus Staskawicziibacteriota</taxon>
    </lineage>
</organism>
<evidence type="ECO:0008006" key="4">
    <source>
        <dbReference type="Google" id="ProtNLM"/>
    </source>
</evidence>